<feature type="compositionally biased region" description="Basic residues" evidence="9">
    <location>
        <begin position="842"/>
        <end position="855"/>
    </location>
</feature>
<dbReference type="GO" id="GO:0005886">
    <property type="term" value="C:plasma membrane"/>
    <property type="evidence" value="ECO:0007669"/>
    <property type="project" value="TreeGrafter"/>
</dbReference>
<feature type="compositionally biased region" description="Low complexity" evidence="9">
    <location>
        <begin position="9"/>
        <end position="26"/>
    </location>
</feature>
<accession>A0A9W8KVW7</accession>
<evidence type="ECO:0000256" key="4">
    <source>
        <dbReference type="ARBA" id="ARBA00022989"/>
    </source>
</evidence>
<feature type="transmembrane region" description="Helical" evidence="10">
    <location>
        <begin position="949"/>
        <end position="970"/>
    </location>
</feature>
<name>A0A9W8KVW7_9FUNG</name>
<evidence type="ECO:0000259" key="11">
    <source>
        <dbReference type="Pfam" id="PF07885"/>
    </source>
</evidence>
<feature type="domain" description="Potassium channel" evidence="11">
    <location>
        <begin position="579"/>
        <end position="651"/>
    </location>
</feature>
<feature type="transmembrane region" description="Helical" evidence="10">
    <location>
        <begin position="571"/>
        <end position="591"/>
    </location>
</feature>
<feature type="compositionally biased region" description="Basic and acidic residues" evidence="9">
    <location>
        <begin position="876"/>
        <end position="911"/>
    </location>
</feature>
<proteinExistence type="inferred from homology"/>
<keyword evidence="3 8" id="KW-0812">Transmembrane</keyword>
<evidence type="ECO:0000256" key="6">
    <source>
        <dbReference type="ARBA" id="ARBA00023136"/>
    </source>
</evidence>
<feature type="compositionally biased region" description="Polar residues" evidence="9">
    <location>
        <begin position="1204"/>
        <end position="1216"/>
    </location>
</feature>
<evidence type="ECO:0000256" key="2">
    <source>
        <dbReference type="ARBA" id="ARBA00022448"/>
    </source>
</evidence>
<feature type="region of interest" description="Disordered" evidence="9">
    <location>
        <begin position="769"/>
        <end position="912"/>
    </location>
</feature>
<feature type="compositionally biased region" description="Basic and acidic residues" evidence="9">
    <location>
        <begin position="856"/>
        <end position="868"/>
    </location>
</feature>
<feature type="compositionally biased region" description="Basic and acidic residues" evidence="9">
    <location>
        <begin position="781"/>
        <end position="790"/>
    </location>
</feature>
<dbReference type="InterPro" id="IPR003280">
    <property type="entry name" value="2pore_dom_K_chnl"/>
</dbReference>
<feature type="transmembrane region" description="Helical" evidence="10">
    <location>
        <begin position="490"/>
        <end position="516"/>
    </location>
</feature>
<dbReference type="InterPro" id="IPR013099">
    <property type="entry name" value="K_chnl_dom"/>
</dbReference>
<feature type="transmembrane region" description="Helical" evidence="10">
    <location>
        <begin position="536"/>
        <end position="559"/>
    </location>
</feature>
<feature type="region of interest" description="Disordered" evidence="9">
    <location>
        <begin position="1"/>
        <end position="307"/>
    </location>
</feature>
<feature type="compositionally biased region" description="Polar residues" evidence="9">
    <location>
        <begin position="156"/>
        <end position="169"/>
    </location>
</feature>
<dbReference type="GO" id="GO:0030322">
    <property type="term" value="P:stabilization of membrane potential"/>
    <property type="evidence" value="ECO:0007669"/>
    <property type="project" value="TreeGrafter"/>
</dbReference>
<dbReference type="PRINTS" id="PR01333">
    <property type="entry name" value="2POREKCHANEL"/>
</dbReference>
<keyword evidence="2 8" id="KW-0813">Transport</keyword>
<feature type="transmembrane region" description="Helical" evidence="10">
    <location>
        <begin position="977"/>
        <end position="993"/>
    </location>
</feature>
<dbReference type="EMBL" id="JANBTW010000140">
    <property type="protein sequence ID" value="KAJ2669830.1"/>
    <property type="molecule type" value="Genomic_DNA"/>
</dbReference>
<feature type="compositionally biased region" description="Polar residues" evidence="9">
    <location>
        <begin position="213"/>
        <end position="225"/>
    </location>
</feature>
<sequence>MLYSQPIGSDSSSNSSRNAAADAAANGPTNSKSSDEEDYNGDDSNNNSDNPNEHDSSDDDSPNRVVTFAETPKTHSSQEHAGDSAFASPPHVSPIFSHHPGGLRRTNLPGHAETSESPPNLYMRRHLRERLNRSKSGSPSSTKSHSDLERLKSELRNTLQPQPAPSNTPADGVFRHHRLDAGPASATVRGRHAAMQHGEYSESPPLHDASARRVSTTGDYDTTRSGGKGLHAFPTLSPIPFHSQQKQHHQHHPTPLRQQDTTAATSTSNLANTTTATTTTTTSTPASSGSSSEAENLTSPQRDGSDSSVLESIWFNRARTFSIDPTTNEGISRINTARSPDSIRSLPRILTMTSGKEKAGGDMEAGIDDLPPLRLGNEVTNDLRNIQLTFSIQPPHGKHGANPLKHLIRSKHNFRALVSYGGYLIPINILLNVILLGRGWLQYKNSDDNNTTSGSTVNNPVGYLITSIISLILIVTSGVCFVFRCLEYNVLVTTMISIVANFINAAIILVSAIMYVKNERPKHPDAKLTGEYYCSYAGAAVAFLDAVLLLLDVIITPGFRYRGSGMSRQQRVLQFNIILVVVWIGIGGYAWSKIEAWDTLTSVMFCMVTVTTIGFGNVSPTKMYSRLLQLFYGPIGILMFGLLLLNTRNVIIQITRSKFRSARREFEAKRKRIEQDVAVNQVKKRLAAQPPKRTWHAVVTDFFAKLFIPRRQRLRIGIPRWLNNILDRENNAVDSHSQVDLESGLRHERNSADARKLGIRKLSDAAPIDSLDAESEAQSRLPERQTESLDNRGNFARTGSIYATDDNHTNGSLKPLPRTYSTASRISQVRAALEKPGIVGRVRQRVSRRHKHQQPKTREEDSDDHSNVEDEEDTDDAGHHSDRFSVADKGDDNGSQEHGHSKNGNKQEKGKGFKRVLSTASAIHDKVRGKGKGQKKVQQKRFRDITKQLWAALALNICFWCMSAGIFYAFESSRWTYFDAMFFCYVAFTTIGYGDMVPESTEGMVAFICLCFVAVALETLLVVSAVTYFSELLGNTIRQTRVQKRIEKRRRSLIAYEIRRHIKHPNYNPFGAGDEDRVVNIGLTKLKRAMRHIGDIFKGKKSLKQTFTYQRSADQRHLDDQLTEGFIRHATGMGGFAPSGWQPPSPSVSPAHLPSTNNLEPLPPSFSLPTSPHPSLNSSSSPGTAAVSPRLAGRPDAAEPDSRSAYSSTSIHSEKR</sequence>
<comment type="subcellular location">
    <subcellularLocation>
        <location evidence="1">Membrane</location>
        <topology evidence="1">Multi-pass membrane protein</topology>
    </subcellularLocation>
</comment>
<keyword evidence="7 8" id="KW-0407">Ion channel</keyword>
<evidence type="ECO:0000256" key="10">
    <source>
        <dbReference type="SAM" id="Phobius"/>
    </source>
</evidence>
<comment type="similarity">
    <text evidence="8">Belongs to the two pore domain potassium channel (TC 1.A.1.8) family.</text>
</comment>
<feature type="transmembrane region" description="Helical" evidence="10">
    <location>
        <begin position="417"/>
        <end position="441"/>
    </location>
</feature>
<organism evidence="12 13">
    <name type="scientific">Coemansia spiralis</name>
    <dbReference type="NCBI Taxonomy" id="417178"/>
    <lineage>
        <taxon>Eukaryota</taxon>
        <taxon>Fungi</taxon>
        <taxon>Fungi incertae sedis</taxon>
        <taxon>Zoopagomycota</taxon>
        <taxon>Kickxellomycotina</taxon>
        <taxon>Kickxellomycetes</taxon>
        <taxon>Kickxellales</taxon>
        <taxon>Kickxellaceae</taxon>
        <taxon>Coemansia</taxon>
    </lineage>
</organism>
<dbReference type="Pfam" id="PF07885">
    <property type="entry name" value="Ion_trans_2"/>
    <property type="match status" value="2"/>
</dbReference>
<feature type="domain" description="Potassium channel" evidence="11">
    <location>
        <begin position="957"/>
        <end position="1029"/>
    </location>
</feature>
<feature type="compositionally biased region" description="Low complexity" evidence="9">
    <location>
        <begin position="134"/>
        <end position="143"/>
    </location>
</feature>
<dbReference type="GO" id="GO:0022841">
    <property type="term" value="F:potassium ion leak channel activity"/>
    <property type="evidence" value="ECO:0007669"/>
    <property type="project" value="TreeGrafter"/>
</dbReference>
<evidence type="ECO:0000313" key="13">
    <source>
        <dbReference type="Proteomes" id="UP001151518"/>
    </source>
</evidence>
<feature type="region of interest" description="Disordered" evidence="9">
    <location>
        <begin position="1133"/>
        <end position="1216"/>
    </location>
</feature>
<dbReference type="SUPFAM" id="SSF81324">
    <property type="entry name" value="Voltage-gated potassium channels"/>
    <property type="match status" value="2"/>
</dbReference>
<feature type="compositionally biased region" description="Low complexity" evidence="9">
    <location>
        <begin position="261"/>
        <end position="299"/>
    </location>
</feature>
<dbReference type="GO" id="GO:0015271">
    <property type="term" value="F:outward rectifier potassium channel activity"/>
    <property type="evidence" value="ECO:0007669"/>
    <property type="project" value="TreeGrafter"/>
</dbReference>
<gene>
    <name evidence="12" type="primary">TOK1</name>
    <name evidence="12" type="ORF">GGI25_006040</name>
</gene>
<protein>
    <submittedName>
        <fullName evidence="12">Potassium channel</fullName>
    </submittedName>
</protein>
<dbReference type="Proteomes" id="UP001151518">
    <property type="component" value="Unassembled WGS sequence"/>
</dbReference>
<feature type="compositionally biased region" description="Basic and acidic residues" evidence="9">
    <location>
        <begin position="72"/>
        <end position="82"/>
    </location>
</feature>
<keyword evidence="6 10" id="KW-0472">Membrane</keyword>
<evidence type="ECO:0000256" key="3">
    <source>
        <dbReference type="ARBA" id="ARBA00022692"/>
    </source>
</evidence>
<dbReference type="Gene3D" id="1.10.287.70">
    <property type="match status" value="2"/>
</dbReference>
<reference evidence="12" key="1">
    <citation type="submission" date="2022-07" db="EMBL/GenBank/DDBJ databases">
        <title>Phylogenomic reconstructions and comparative analyses of Kickxellomycotina fungi.</title>
        <authorList>
            <person name="Reynolds N.K."/>
            <person name="Stajich J.E."/>
            <person name="Barry K."/>
            <person name="Grigoriev I.V."/>
            <person name="Crous P."/>
            <person name="Smith M.E."/>
        </authorList>
    </citation>
    <scope>NUCLEOTIDE SEQUENCE</scope>
    <source>
        <strain evidence="12">NRRL 3115</strain>
    </source>
</reference>
<dbReference type="OrthoDB" id="297496at2759"/>
<dbReference type="PANTHER" id="PTHR11003">
    <property type="entry name" value="POTASSIUM CHANNEL, SUBFAMILY K"/>
    <property type="match status" value="1"/>
</dbReference>
<evidence type="ECO:0000256" key="9">
    <source>
        <dbReference type="SAM" id="MobiDB-lite"/>
    </source>
</evidence>
<feature type="compositionally biased region" description="Low complexity" evidence="9">
    <location>
        <begin position="1167"/>
        <end position="1182"/>
    </location>
</feature>
<evidence type="ECO:0000313" key="12">
    <source>
        <dbReference type="EMBL" id="KAJ2669830.1"/>
    </source>
</evidence>
<evidence type="ECO:0000256" key="7">
    <source>
        <dbReference type="ARBA" id="ARBA00023303"/>
    </source>
</evidence>
<keyword evidence="4 10" id="KW-1133">Transmembrane helix</keyword>
<feature type="transmembrane region" description="Helical" evidence="10">
    <location>
        <begin position="1005"/>
        <end position="1029"/>
    </location>
</feature>
<dbReference type="AlphaFoldDB" id="A0A9W8KVW7"/>
<dbReference type="PANTHER" id="PTHR11003:SF291">
    <property type="entry name" value="IP11374P"/>
    <property type="match status" value="1"/>
</dbReference>
<evidence type="ECO:0000256" key="8">
    <source>
        <dbReference type="RuleBase" id="RU003857"/>
    </source>
</evidence>
<feature type="transmembrane region" description="Helical" evidence="10">
    <location>
        <begin position="597"/>
        <end position="615"/>
    </location>
</feature>
<evidence type="ECO:0000256" key="5">
    <source>
        <dbReference type="ARBA" id="ARBA00023065"/>
    </source>
</evidence>
<keyword evidence="5 8" id="KW-0406">Ion transport</keyword>
<feature type="transmembrane region" description="Helical" evidence="10">
    <location>
        <begin position="627"/>
        <end position="645"/>
    </location>
</feature>
<feature type="transmembrane region" description="Helical" evidence="10">
    <location>
        <begin position="461"/>
        <end position="483"/>
    </location>
</feature>
<comment type="caution">
    <text evidence="12">The sequence shown here is derived from an EMBL/GenBank/DDBJ whole genome shotgun (WGS) entry which is preliminary data.</text>
</comment>
<evidence type="ECO:0000256" key="1">
    <source>
        <dbReference type="ARBA" id="ARBA00004141"/>
    </source>
</evidence>
<feature type="compositionally biased region" description="Basic and acidic residues" evidence="9">
    <location>
        <begin position="144"/>
        <end position="155"/>
    </location>
</feature>
<feature type="compositionally biased region" description="Basic residues" evidence="9">
    <location>
        <begin position="245"/>
        <end position="254"/>
    </location>
</feature>